<accession>A0A0C9TSL7</accession>
<reference evidence="1 2" key="1">
    <citation type="submission" date="2014-06" db="EMBL/GenBank/DDBJ databases">
        <title>Evolutionary Origins and Diversification of the Mycorrhizal Mutualists.</title>
        <authorList>
            <consortium name="DOE Joint Genome Institute"/>
            <consortium name="Mycorrhizal Genomics Consortium"/>
            <person name="Kohler A."/>
            <person name="Kuo A."/>
            <person name="Nagy L.G."/>
            <person name="Floudas D."/>
            <person name="Copeland A."/>
            <person name="Barry K.W."/>
            <person name="Cichocki N."/>
            <person name="Veneault-Fourrey C."/>
            <person name="LaButti K."/>
            <person name="Lindquist E.A."/>
            <person name="Lipzen A."/>
            <person name="Lundell T."/>
            <person name="Morin E."/>
            <person name="Murat C."/>
            <person name="Riley R."/>
            <person name="Ohm R."/>
            <person name="Sun H."/>
            <person name="Tunlid A."/>
            <person name="Henrissat B."/>
            <person name="Grigoriev I.V."/>
            <person name="Hibbett D.S."/>
            <person name="Martin F."/>
        </authorList>
    </citation>
    <scope>NUCLEOTIDE SEQUENCE [LARGE SCALE GENOMIC DNA]</scope>
    <source>
        <strain evidence="1 2">SS14</strain>
    </source>
</reference>
<proteinExistence type="predicted"/>
<dbReference type="InterPro" id="IPR036047">
    <property type="entry name" value="F-box-like_dom_sf"/>
</dbReference>
<dbReference type="SUPFAM" id="SSF52047">
    <property type="entry name" value="RNI-like"/>
    <property type="match status" value="1"/>
</dbReference>
<evidence type="ECO:0000313" key="1">
    <source>
        <dbReference type="EMBL" id="KIJ24844.1"/>
    </source>
</evidence>
<dbReference type="CDD" id="cd09917">
    <property type="entry name" value="F-box_SF"/>
    <property type="match status" value="1"/>
</dbReference>
<gene>
    <name evidence="1" type="ORF">M422DRAFT_72296</name>
</gene>
<organism evidence="1 2">
    <name type="scientific">Sphaerobolus stellatus (strain SS14)</name>
    <dbReference type="NCBI Taxonomy" id="990650"/>
    <lineage>
        <taxon>Eukaryota</taxon>
        <taxon>Fungi</taxon>
        <taxon>Dikarya</taxon>
        <taxon>Basidiomycota</taxon>
        <taxon>Agaricomycotina</taxon>
        <taxon>Agaricomycetes</taxon>
        <taxon>Phallomycetidae</taxon>
        <taxon>Geastrales</taxon>
        <taxon>Sphaerobolaceae</taxon>
        <taxon>Sphaerobolus</taxon>
    </lineage>
</organism>
<sequence length="517" mass="59445">MEGLPNELLDKISEVMDSPKDLLALAMTSKMWCNLIIPNHLETRVVRAEGRRRVVWKFFAENPRLAAHIHTVEIVFNGLTSKPILPTGLLAAYRMESNTLPQGLSNKTKKVVHQLRKALANMGNLQSLDVYYESGYRDIFLSLAENPPQSLRELRLFMQHEYSQCHPEHKLCKQFTAFTGLSKVHITIYGTLSYHSAPYLTPLLDMFISGCPDLTDLGFVLYPGYNTPRFLKQGTWPRLKRLTLGSDMLPPLPPSYFGVVADMEGIENRSYTRREKAEIMARFLARHPQLEALKILESCAFLPECLTVDDVPSLKSFCLNSRNVDRVGYDKVAEGCFPLSQLLSPEVASQLEYYEGWITDECLPLLSRMISLKTCVPWLPQFQLLGPFLAAVPHLKRICYTFTRSYDQNNTLWRYGDFISEIPSQLTHWGRFPDISRSSYPLWPGTTTSKFETFEDVLRRLSKLKNLKYFQEPTPGGRDWVEILRDADGNYEGYQATKDVDLLKHWGGFYESMYWTF</sequence>
<dbReference type="SUPFAM" id="SSF81383">
    <property type="entry name" value="F-box domain"/>
    <property type="match status" value="1"/>
</dbReference>
<name>A0A0C9TSL7_SPHS4</name>
<dbReference type="HOGENOM" id="CLU_540978_0_0_1"/>
<dbReference type="EMBL" id="KN837453">
    <property type="protein sequence ID" value="KIJ24844.1"/>
    <property type="molecule type" value="Genomic_DNA"/>
</dbReference>
<keyword evidence="2" id="KW-1185">Reference proteome</keyword>
<dbReference type="InterPro" id="IPR032675">
    <property type="entry name" value="LRR_dom_sf"/>
</dbReference>
<evidence type="ECO:0000313" key="2">
    <source>
        <dbReference type="Proteomes" id="UP000054279"/>
    </source>
</evidence>
<protein>
    <recommendedName>
        <fullName evidence="3">F-box domain-containing protein</fullName>
    </recommendedName>
</protein>
<dbReference type="AlphaFoldDB" id="A0A0C9TSL7"/>
<dbReference type="Proteomes" id="UP000054279">
    <property type="component" value="Unassembled WGS sequence"/>
</dbReference>
<evidence type="ECO:0008006" key="3">
    <source>
        <dbReference type="Google" id="ProtNLM"/>
    </source>
</evidence>
<dbReference type="Gene3D" id="3.80.10.10">
    <property type="entry name" value="Ribonuclease Inhibitor"/>
    <property type="match status" value="1"/>
</dbReference>
<dbReference type="OrthoDB" id="2870744at2759"/>